<evidence type="ECO:0000313" key="2">
    <source>
        <dbReference type="EMBL" id="MBK1669483.1"/>
    </source>
</evidence>
<dbReference type="RefSeq" id="WP_200341815.1">
    <property type="nucleotide sequence ID" value="NZ_NRRL01000050.1"/>
</dbReference>
<proteinExistence type="predicted"/>
<gene>
    <name evidence="2" type="ORF">CKO28_15700</name>
</gene>
<name>A0ABS1DIZ3_9PROT</name>
<dbReference type="InterPro" id="IPR011009">
    <property type="entry name" value="Kinase-like_dom_sf"/>
</dbReference>
<keyword evidence="3" id="KW-1185">Reference proteome</keyword>
<dbReference type="Gene3D" id="3.90.1200.10">
    <property type="match status" value="1"/>
</dbReference>
<dbReference type="EMBL" id="NRRL01000050">
    <property type="protein sequence ID" value="MBK1669483.1"/>
    <property type="molecule type" value="Genomic_DNA"/>
</dbReference>
<comment type="caution">
    <text evidence="2">The sequence shown here is derived from an EMBL/GenBank/DDBJ whole genome shotgun (WGS) entry which is preliminary data.</text>
</comment>
<sequence>MDNSEPERATKRSALLCELARVQGHHGDSYVARGPWRVRARDLTATRLAARLFRPQIPGLGPKIVGGLAVSARWRAHVDLPIQNEAVQIADSGERVRTFDPKDGSSHKLVLRDSKYGKGVDADLSVRHGLLVDARVPHPRVRNSARWGDHIMIQEELVSGRRFLPPIDRGRIPEGLVEPLSRLYAQAGPKQVPLAEWLGPGRAQAIAALEAGLGPDTPALRRARRLVERNPMITLGFGHGDFLPSNLAVSRDGVCFLDWETAGYAPVAFDLLRLWRKYPRVTALARGAGVLVHRYQTGAIDLRDTASLSLALCCLGGTSDRARLALRQWTHLPAGRGAGD</sequence>
<dbReference type="SUPFAM" id="SSF56112">
    <property type="entry name" value="Protein kinase-like (PK-like)"/>
    <property type="match status" value="1"/>
</dbReference>
<dbReference type="InterPro" id="IPR002575">
    <property type="entry name" value="Aminoglycoside_PTrfase"/>
</dbReference>
<evidence type="ECO:0000259" key="1">
    <source>
        <dbReference type="Pfam" id="PF01636"/>
    </source>
</evidence>
<protein>
    <recommendedName>
        <fullName evidence="1">Aminoglycoside phosphotransferase domain-containing protein</fullName>
    </recommendedName>
</protein>
<evidence type="ECO:0000313" key="3">
    <source>
        <dbReference type="Proteomes" id="UP001296873"/>
    </source>
</evidence>
<dbReference type="Proteomes" id="UP001296873">
    <property type="component" value="Unassembled WGS sequence"/>
</dbReference>
<reference evidence="2 3" key="1">
    <citation type="journal article" date="2020" name="Microorganisms">
        <title>Osmotic Adaptation and Compatible Solute Biosynthesis of Phototrophic Bacteria as Revealed from Genome Analyses.</title>
        <authorList>
            <person name="Imhoff J.F."/>
            <person name="Rahn T."/>
            <person name="Kunzel S."/>
            <person name="Keller A."/>
            <person name="Neulinger S.C."/>
        </authorList>
    </citation>
    <scope>NUCLEOTIDE SEQUENCE [LARGE SCALE GENOMIC DNA]</scope>
    <source>
        <strain evidence="2 3">DSM 9895</strain>
    </source>
</reference>
<organism evidence="2 3">
    <name type="scientific">Rhodovibrio sodomensis</name>
    <dbReference type="NCBI Taxonomy" id="1088"/>
    <lineage>
        <taxon>Bacteria</taxon>
        <taxon>Pseudomonadati</taxon>
        <taxon>Pseudomonadota</taxon>
        <taxon>Alphaproteobacteria</taxon>
        <taxon>Rhodospirillales</taxon>
        <taxon>Rhodovibrionaceae</taxon>
        <taxon>Rhodovibrio</taxon>
    </lineage>
</organism>
<accession>A0ABS1DIZ3</accession>
<dbReference type="Pfam" id="PF01636">
    <property type="entry name" value="APH"/>
    <property type="match status" value="1"/>
</dbReference>
<feature type="domain" description="Aminoglycoside phosphotransferase" evidence="1">
    <location>
        <begin position="166"/>
        <end position="280"/>
    </location>
</feature>